<evidence type="ECO:0000256" key="1">
    <source>
        <dbReference type="SAM" id="SignalP"/>
    </source>
</evidence>
<feature type="chain" id="PRO_5013177193" evidence="1">
    <location>
        <begin position="26"/>
        <end position="148"/>
    </location>
</feature>
<gene>
    <name evidence="2" type="ORF">BI308_10175</name>
</gene>
<evidence type="ECO:0000313" key="3">
    <source>
        <dbReference type="Proteomes" id="UP000183940"/>
    </source>
</evidence>
<evidence type="ECO:0000313" key="2">
    <source>
        <dbReference type="EMBL" id="OJJ25682.1"/>
    </source>
</evidence>
<keyword evidence="3" id="KW-1185">Reference proteome</keyword>
<keyword evidence="1" id="KW-0732">Signal</keyword>
<dbReference type="AlphaFoldDB" id="A0A1L9QSQ2"/>
<comment type="caution">
    <text evidence="2">The sequence shown here is derived from an EMBL/GenBank/DDBJ whole genome shotgun (WGS) entry which is preliminary data.</text>
</comment>
<organism evidence="2 3">
    <name type="scientific">Roseofilum reptotaenium AO1-A</name>
    <dbReference type="NCBI Taxonomy" id="1925591"/>
    <lineage>
        <taxon>Bacteria</taxon>
        <taxon>Bacillati</taxon>
        <taxon>Cyanobacteriota</taxon>
        <taxon>Cyanophyceae</taxon>
        <taxon>Desertifilales</taxon>
        <taxon>Desertifilaceae</taxon>
        <taxon>Roseofilum</taxon>
    </lineage>
</organism>
<accession>A0A1L9QSQ2</accession>
<proteinExistence type="predicted"/>
<name>A0A1L9QSQ2_9CYAN</name>
<dbReference type="Proteomes" id="UP000183940">
    <property type="component" value="Unassembled WGS sequence"/>
</dbReference>
<sequence>MWRTLILSLLSFPIFFGSGTTVAEAQVADVPVFDNNGDFQSSRVLGNRGTYQQKQWLVVDPDPKGLNCRDNQFSVVVTLRYGSVVDAVFSSNQDNAMRLIDGNPWLRVSASFLDIQTRNTGERLDTYICYVRANREYIAPINPDSQGR</sequence>
<protein>
    <submittedName>
        <fullName evidence="2">Uncharacterized protein</fullName>
    </submittedName>
</protein>
<dbReference type="EMBL" id="MLAW01000014">
    <property type="protein sequence ID" value="OJJ25682.1"/>
    <property type="molecule type" value="Genomic_DNA"/>
</dbReference>
<feature type="signal peptide" evidence="1">
    <location>
        <begin position="1"/>
        <end position="25"/>
    </location>
</feature>
<reference evidence="2" key="1">
    <citation type="submission" date="2016-10" db="EMBL/GenBank/DDBJ databases">
        <title>CRISPR-Cas defence system in Roseofilum reptotaenium: evidence of a bacteriophage-cyanobacterium arms race in the coral black band disease.</title>
        <authorList>
            <person name="Buerger P."/>
            <person name="Wood-Charlson E.M."/>
            <person name="Weynberg K.D."/>
            <person name="Willis B."/>
            <person name="Van Oppen M.J."/>
        </authorList>
    </citation>
    <scope>NUCLEOTIDE SEQUENCE [LARGE SCALE GENOMIC DNA]</scope>
    <source>
        <strain evidence="2">AO1-A</strain>
    </source>
</reference>